<evidence type="ECO:0000313" key="2">
    <source>
        <dbReference type="EMBL" id="KAF2790711.1"/>
    </source>
</evidence>
<sequence length="357" mass="40795">MIKVEASVTPTPPPHLGPVLRHRPFAPHMQYWPTESRASSHSYTPDYETSSEYSDPSERKRHRYAVEESCAIEDDPVDAAVEGPVIVSECTKLKGVYWPGMDLFDSATPEMRRKRNQKKDSSVVEQLELNSQEVQPTELIFTPQGSFKKQRRISGSVYDDEESSPIKAESPRPYLTRPVLAEMDANAGRRPRQLTRPPPFPYHARNQFEDDHGRADYSYGYGDRIPKRRRAFNVFQDEEVSFSQPAAFNYLTAGFHRQPSPSPAPAFPSYKGSSDPFNHDNKENAMPAYHQQAFEHHQHQAAGYHYPAYAYGLGHDQHVYQYQYHNPLYMNNAYQQQNNEDADDQRTVTAPPSPSTG</sequence>
<dbReference type="EMBL" id="MU002059">
    <property type="protein sequence ID" value="KAF2790711.1"/>
    <property type="molecule type" value="Genomic_DNA"/>
</dbReference>
<reference evidence="2" key="1">
    <citation type="journal article" date="2020" name="Stud. Mycol.">
        <title>101 Dothideomycetes genomes: a test case for predicting lifestyles and emergence of pathogens.</title>
        <authorList>
            <person name="Haridas S."/>
            <person name="Albert R."/>
            <person name="Binder M."/>
            <person name="Bloem J."/>
            <person name="Labutti K."/>
            <person name="Salamov A."/>
            <person name="Andreopoulos B."/>
            <person name="Baker S."/>
            <person name="Barry K."/>
            <person name="Bills G."/>
            <person name="Bluhm B."/>
            <person name="Cannon C."/>
            <person name="Castanera R."/>
            <person name="Culley D."/>
            <person name="Daum C."/>
            <person name="Ezra D."/>
            <person name="Gonzalez J."/>
            <person name="Henrissat B."/>
            <person name="Kuo A."/>
            <person name="Liang C."/>
            <person name="Lipzen A."/>
            <person name="Lutzoni F."/>
            <person name="Magnuson J."/>
            <person name="Mondo S."/>
            <person name="Nolan M."/>
            <person name="Ohm R."/>
            <person name="Pangilinan J."/>
            <person name="Park H.-J."/>
            <person name="Ramirez L."/>
            <person name="Alfaro M."/>
            <person name="Sun H."/>
            <person name="Tritt A."/>
            <person name="Yoshinaga Y."/>
            <person name="Zwiers L.-H."/>
            <person name="Turgeon B."/>
            <person name="Goodwin S."/>
            <person name="Spatafora J."/>
            <person name="Crous P."/>
            <person name="Grigoriev I."/>
        </authorList>
    </citation>
    <scope>NUCLEOTIDE SEQUENCE</scope>
    <source>
        <strain evidence="2">CBS 109.77</strain>
    </source>
</reference>
<evidence type="ECO:0000313" key="3">
    <source>
        <dbReference type="Proteomes" id="UP000799757"/>
    </source>
</evidence>
<keyword evidence="3" id="KW-1185">Reference proteome</keyword>
<evidence type="ECO:0000256" key="1">
    <source>
        <dbReference type="SAM" id="MobiDB-lite"/>
    </source>
</evidence>
<name>A0A6A6X3A8_9PLEO</name>
<dbReference type="AlphaFoldDB" id="A0A6A6X3A8"/>
<feature type="region of interest" description="Disordered" evidence="1">
    <location>
        <begin position="1"/>
        <end position="22"/>
    </location>
</feature>
<protein>
    <submittedName>
        <fullName evidence="2">Uncharacterized protein</fullName>
    </submittedName>
</protein>
<accession>A0A6A6X3A8</accession>
<feature type="compositionally biased region" description="Polar residues" evidence="1">
    <location>
        <begin position="36"/>
        <end position="54"/>
    </location>
</feature>
<organism evidence="2 3">
    <name type="scientific">Melanomma pulvis-pyrius CBS 109.77</name>
    <dbReference type="NCBI Taxonomy" id="1314802"/>
    <lineage>
        <taxon>Eukaryota</taxon>
        <taxon>Fungi</taxon>
        <taxon>Dikarya</taxon>
        <taxon>Ascomycota</taxon>
        <taxon>Pezizomycotina</taxon>
        <taxon>Dothideomycetes</taxon>
        <taxon>Pleosporomycetidae</taxon>
        <taxon>Pleosporales</taxon>
        <taxon>Melanommataceae</taxon>
        <taxon>Melanomma</taxon>
    </lineage>
</organism>
<feature type="region of interest" description="Disordered" evidence="1">
    <location>
        <begin position="185"/>
        <end position="207"/>
    </location>
</feature>
<gene>
    <name evidence="2" type="ORF">K505DRAFT_327399</name>
</gene>
<feature type="region of interest" description="Disordered" evidence="1">
    <location>
        <begin position="152"/>
        <end position="171"/>
    </location>
</feature>
<feature type="region of interest" description="Disordered" evidence="1">
    <location>
        <begin position="334"/>
        <end position="357"/>
    </location>
</feature>
<feature type="region of interest" description="Disordered" evidence="1">
    <location>
        <begin position="35"/>
        <end position="60"/>
    </location>
</feature>
<feature type="region of interest" description="Disordered" evidence="1">
    <location>
        <begin position="258"/>
        <end position="283"/>
    </location>
</feature>
<proteinExistence type="predicted"/>
<dbReference type="Proteomes" id="UP000799757">
    <property type="component" value="Unassembled WGS sequence"/>
</dbReference>
<dbReference type="OrthoDB" id="5428259at2759"/>